<evidence type="ECO:0008006" key="5">
    <source>
        <dbReference type="Google" id="ProtNLM"/>
    </source>
</evidence>
<dbReference type="AlphaFoldDB" id="A0AA87RK97"/>
<dbReference type="EMBL" id="BJUU01000013">
    <property type="protein sequence ID" value="GEK80748.1"/>
    <property type="molecule type" value="Genomic_DNA"/>
</dbReference>
<gene>
    <name evidence="3" type="ORF">ABA31_20990</name>
</gene>
<keyword evidence="4" id="KW-1185">Reference proteome</keyword>
<feature type="region of interest" description="Disordered" evidence="1">
    <location>
        <begin position="23"/>
        <end position="57"/>
    </location>
</feature>
<evidence type="ECO:0000256" key="2">
    <source>
        <dbReference type="SAM" id="SignalP"/>
    </source>
</evidence>
<keyword evidence="2" id="KW-0732">Signal</keyword>
<evidence type="ECO:0000313" key="3">
    <source>
        <dbReference type="EMBL" id="GEK80748.1"/>
    </source>
</evidence>
<protein>
    <recommendedName>
        <fullName evidence="5">Ig-like domain-containing protein</fullName>
    </recommendedName>
</protein>
<comment type="caution">
    <text evidence="3">The sequence shown here is derived from an EMBL/GenBank/DDBJ whole genome shotgun (WGS) entry which is preliminary data.</text>
</comment>
<accession>A0AA87RK97</accession>
<proteinExistence type="predicted"/>
<name>A0AA87RK97_9MICO</name>
<organism evidence="3 4">
    <name type="scientific">Agrococcus baldri</name>
    <dbReference type="NCBI Taxonomy" id="153730"/>
    <lineage>
        <taxon>Bacteria</taxon>
        <taxon>Bacillati</taxon>
        <taxon>Actinomycetota</taxon>
        <taxon>Actinomycetes</taxon>
        <taxon>Micrococcales</taxon>
        <taxon>Microbacteriaceae</taxon>
        <taxon>Agrococcus</taxon>
    </lineage>
</organism>
<feature type="signal peptide" evidence="2">
    <location>
        <begin position="1"/>
        <end position="22"/>
    </location>
</feature>
<reference evidence="3 4" key="1">
    <citation type="submission" date="2019-07" db="EMBL/GenBank/DDBJ databases">
        <title>Whole genome shotgun sequence of Agrococcus baldri NBRC 103055.</title>
        <authorList>
            <person name="Hosoyama A."/>
            <person name="Uohara A."/>
            <person name="Ohji S."/>
            <person name="Ichikawa N."/>
        </authorList>
    </citation>
    <scope>NUCLEOTIDE SEQUENCE [LARGE SCALE GENOMIC DNA]</scope>
    <source>
        <strain evidence="3 4">NBRC 103055</strain>
    </source>
</reference>
<feature type="compositionally biased region" description="Low complexity" evidence="1">
    <location>
        <begin position="23"/>
        <end position="42"/>
    </location>
</feature>
<evidence type="ECO:0000313" key="4">
    <source>
        <dbReference type="Proteomes" id="UP000321749"/>
    </source>
</evidence>
<sequence length="143" mass="14193">MNKSLATLSVLALAAVAATGCASSVGNESSDTSGSADSSCAAPSLRPADGQSLSVSPGDSVTLIAQDVVDYECPQPNPDAEPPALTSADFDVLWTQSGAEVAVGEISSNGDPVEFELAVPDDAAPGSAIVIVDEATLELEVTG</sequence>
<feature type="chain" id="PRO_5041712340" description="Ig-like domain-containing protein" evidence="2">
    <location>
        <begin position="23"/>
        <end position="143"/>
    </location>
</feature>
<dbReference type="PROSITE" id="PS51257">
    <property type="entry name" value="PROKAR_LIPOPROTEIN"/>
    <property type="match status" value="1"/>
</dbReference>
<evidence type="ECO:0000256" key="1">
    <source>
        <dbReference type="SAM" id="MobiDB-lite"/>
    </source>
</evidence>
<dbReference type="Proteomes" id="UP000321749">
    <property type="component" value="Unassembled WGS sequence"/>
</dbReference>